<protein>
    <submittedName>
        <fullName evidence="3">Uncharacterized protein</fullName>
    </submittedName>
</protein>
<evidence type="ECO:0000256" key="1">
    <source>
        <dbReference type="SAM" id="MobiDB-lite"/>
    </source>
</evidence>
<feature type="signal peptide" evidence="2">
    <location>
        <begin position="1"/>
        <end position="18"/>
    </location>
</feature>
<dbReference type="AlphaFoldDB" id="A0AAV9HDF1"/>
<proteinExistence type="predicted"/>
<name>A0AAV9HDF1_9PEZI</name>
<dbReference type="EMBL" id="MU865091">
    <property type="protein sequence ID" value="KAK4457921.1"/>
    <property type="molecule type" value="Genomic_DNA"/>
</dbReference>
<keyword evidence="2" id="KW-0732">Signal</keyword>
<accession>A0AAV9HDF1</accession>
<reference evidence="3" key="1">
    <citation type="journal article" date="2023" name="Mol. Phylogenet. Evol.">
        <title>Genome-scale phylogeny and comparative genomics of the fungal order Sordariales.</title>
        <authorList>
            <person name="Hensen N."/>
            <person name="Bonometti L."/>
            <person name="Westerberg I."/>
            <person name="Brannstrom I.O."/>
            <person name="Guillou S."/>
            <person name="Cros-Aarteil S."/>
            <person name="Calhoun S."/>
            <person name="Haridas S."/>
            <person name="Kuo A."/>
            <person name="Mondo S."/>
            <person name="Pangilinan J."/>
            <person name="Riley R."/>
            <person name="LaButti K."/>
            <person name="Andreopoulos B."/>
            <person name="Lipzen A."/>
            <person name="Chen C."/>
            <person name="Yan M."/>
            <person name="Daum C."/>
            <person name="Ng V."/>
            <person name="Clum A."/>
            <person name="Steindorff A."/>
            <person name="Ohm R.A."/>
            <person name="Martin F."/>
            <person name="Silar P."/>
            <person name="Natvig D.O."/>
            <person name="Lalanne C."/>
            <person name="Gautier V."/>
            <person name="Ament-Velasquez S.L."/>
            <person name="Kruys A."/>
            <person name="Hutchinson M.I."/>
            <person name="Powell A.J."/>
            <person name="Barry K."/>
            <person name="Miller A.N."/>
            <person name="Grigoriev I.V."/>
            <person name="Debuchy R."/>
            <person name="Gladieux P."/>
            <person name="Hiltunen Thoren M."/>
            <person name="Johannesson H."/>
        </authorList>
    </citation>
    <scope>NUCLEOTIDE SEQUENCE</scope>
    <source>
        <strain evidence="3">PSN324</strain>
    </source>
</reference>
<feature type="region of interest" description="Disordered" evidence="1">
    <location>
        <begin position="57"/>
        <end position="80"/>
    </location>
</feature>
<sequence length="273" mass="27568">MKFSCSLISAILALSVSAIPAPQNQANDATTSVAAVTSAPSTAASVASKTTSAAAVATSTEAGTGAGTEEGEGEENEVEQQGAFGRAIALGGGNIKTDTLFPPTDQGGFEVEFQNQAARTLTVVQNQNPTGAAPDGFDFLEPVSYSVRLRGGTRNLTLQKIDWIRSEASTLDISQGKIGRLCTETNTFVISDNIGELEFEADENELTLTVSNLNGEWAVFLPKAGAAAGGAAGGAADTVTGGAGVVPEGCGAGTLCRSLLDTIANFTGGATTV</sequence>
<comment type="caution">
    <text evidence="3">The sequence shown here is derived from an EMBL/GenBank/DDBJ whole genome shotgun (WGS) entry which is preliminary data.</text>
</comment>
<keyword evidence="4" id="KW-1185">Reference proteome</keyword>
<reference evidence="3" key="2">
    <citation type="submission" date="2023-06" db="EMBL/GenBank/DDBJ databases">
        <authorList>
            <consortium name="Lawrence Berkeley National Laboratory"/>
            <person name="Mondo S.J."/>
            <person name="Hensen N."/>
            <person name="Bonometti L."/>
            <person name="Westerberg I."/>
            <person name="Brannstrom I.O."/>
            <person name="Guillou S."/>
            <person name="Cros-Aarteil S."/>
            <person name="Calhoun S."/>
            <person name="Haridas S."/>
            <person name="Kuo A."/>
            <person name="Pangilinan J."/>
            <person name="Riley R."/>
            <person name="Labutti K."/>
            <person name="Andreopoulos B."/>
            <person name="Lipzen A."/>
            <person name="Chen C."/>
            <person name="Yanf M."/>
            <person name="Daum C."/>
            <person name="Ng V."/>
            <person name="Clum A."/>
            <person name="Steindorff A."/>
            <person name="Ohm R."/>
            <person name="Martin F."/>
            <person name="Silar P."/>
            <person name="Natvig D."/>
            <person name="Lalanne C."/>
            <person name="Gautier V."/>
            <person name="Ament-Velasquez S.L."/>
            <person name="Kruys A."/>
            <person name="Hutchinson M.I."/>
            <person name="Powell A.J."/>
            <person name="Barry K."/>
            <person name="Miller A.N."/>
            <person name="Grigoriev I.V."/>
            <person name="Debuchy R."/>
            <person name="Gladieux P."/>
            <person name="Thoren M.H."/>
            <person name="Johannesson H."/>
        </authorList>
    </citation>
    <scope>NUCLEOTIDE SEQUENCE</scope>
    <source>
        <strain evidence="3">PSN324</strain>
    </source>
</reference>
<evidence type="ECO:0000313" key="3">
    <source>
        <dbReference type="EMBL" id="KAK4457921.1"/>
    </source>
</evidence>
<organism evidence="3 4">
    <name type="scientific">Cladorrhinum samala</name>
    <dbReference type="NCBI Taxonomy" id="585594"/>
    <lineage>
        <taxon>Eukaryota</taxon>
        <taxon>Fungi</taxon>
        <taxon>Dikarya</taxon>
        <taxon>Ascomycota</taxon>
        <taxon>Pezizomycotina</taxon>
        <taxon>Sordariomycetes</taxon>
        <taxon>Sordariomycetidae</taxon>
        <taxon>Sordariales</taxon>
        <taxon>Podosporaceae</taxon>
        <taxon>Cladorrhinum</taxon>
    </lineage>
</organism>
<feature type="compositionally biased region" description="Acidic residues" evidence="1">
    <location>
        <begin position="69"/>
        <end position="78"/>
    </location>
</feature>
<evidence type="ECO:0000313" key="4">
    <source>
        <dbReference type="Proteomes" id="UP001321749"/>
    </source>
</evidence>
<evidence type="ECO:0000256" key="2">
    <source>
        <dbReference type="SAM" id="SignalP"/>
    </source>
</evidence>
<feature type="chain" id="PRO_5043810132" evidence="2">
    <location>
        <begin position="19"/>
        <end position="273"/>
    </location>
</feature>
<gene>
    <name evidence="3" type="ORF">QBC42DRAFT_255879</name>
</gene>
<dbReference type="Proteomes" id="UP001321749">
    <property type="component" value="Unassembled WGS sequence"/>
</dbReference>